<feature type="region of interest" description="Disordered" evidence="4">
    <location>
        <begin position="59"/>
        <end position="95"/>
    </location>
</feature>
<feature type="domain" description="Translation initiation factor 3 C-terminal" evidence="5">
    <location>
        <begin position="282"/>
        <end position="356"/>
    </location>
</feature>
<evidence type="ECO:0000256" key="1">
    <source>
        <dbReference type="ARBA" id="ARBA00005439"/>
    </source>
</evidence>
<dbReference type="InterPro" id="IPR019814">
    <property type="entry name" value="Translation_initiation_fac_3_N"/>
</dbReference>
<sequence>MLRRILCLSSSNPGAGLAVLAAASQQTAVHSSGGNVQRRLLPQSSNVYCLETTAAGAGHSSSSASSALHHLQEAHSQQGTAGTSTSSQQHLQHLPHTTSSCLRAISSTTSSTTARLPACHPHLQLQLQQQVSWPQQRWQRTQQQQQQQQQQQLLQGPATFWLVGQAWRGLQHPNKPVPKGKRPAAAGRPKPDVKKPQQRRNTQITAPVVMVIMPDGTKQEMALSAALAAAAGLGLDLVEVNAKGQPPVTRVMDWKKFAYEQQQKADAADKQRRQQQKLSTPKEMQFSARIGDHDLEVKMRKVAGWLDLGHRVQLVVKHGREEEAAATEALEYLLARVQADYNVEAGEQQQQRRAVTRLVKPLGAPGEAAKNKAAEAS</sequence>
<evidence type="ECO:0000256" key="2">
    <source>
        <dbReference type="ARBA" id="ARBA00022540"/>
    </source>
</evidence>
<dbReference type="NCBIfam" id="TIGR00168">
    <property type="entry name" value="infC"/>
    <property type="match status" value="1"/>
</dbReference>
<reference evidence="7 8" key="1">
    <citation type="submission" date="2016-10" db="EMBL/GenBank/DDBJ databases">
        <authorList>
            <person name="Cai Z."/>
        </authorList>
    </citation>
    <scope>NUCLEOTIDE SEQUENCE [LARGE SCALE GENOMIC DNA]</scope>
</reference>
<dbReference type="GO" id="GO:0043022">
    <property type="term" value="F:ribosome binding"/>
    <property type="evidence" value="ECO:0007669"/>
    <property type="project" value="TreeGrafter"/>
</dbReference>
<evidence type="ECO:0000256" key="3">
    <source>
        <dbReference type="ARBA" id="ARBA00022917"/>
    </source>
</evidence>
<dbReference type="InterPro" id="IPR036788">
    <property type="entry name" value="T_IF-3_C_sf"/>
</dbReference>
<dbReference type="PANTHER" id="PTHR10938:SF0">
    <property type="entry name" value="TRANSLATION INITIATION FACTOR IF-3, MITOCHONDRIAL"/>
    <property type="match status" value="1"/>
</dbReference>
<dbReference type="Pfam" id="PF00707">
    <property type="entry name" value="IF3_C"/>
    <property type="match status" value="1"/>
</dbReference>
<feature type="region of interest" description="Disordered" evidence="4">
    <location>
        <begin position="263"/>
        <end position="282"/>
    </location>
</feature>
<evidence type="ECO:0000256" key="4">
    <source>
        <dbReference type="SAM" id="MobiDB-lite"/>
    </source>
</evidence>
<dbReference type="AlphaFoldDB" id="A0A383VNM4"/>
<dbReference type="EMBL" id="FNXT01000695">
    <property type="protein sequence ID" value="SZX66352.1"/>
    <property type="molecule type" value="Genomic_DNA"/>
</dbReference>
<feature type="domain" description="Translation initiation factor 3 N-terminal" evidence="6">
    <location>
        <begin position="201"/>
        <end position="266"/>
    </location>
</feature>
<keyword evidence="3" id="KW-0648">Protein biosynthesis</keyword>
<dbReference type="Gene3D" id="3.30.110.10">
    <property type="entry name" value="Translation initiation factor 3 (IF-3), C-terminal domain"/>
    <property type="match status" value="1"/>
</dbReference>
<keyword evidence="2" id="KW-0396">Initiation factor</keyword>
<dbReference type="InterPro" id="IPR019815">
    <property type="entry name" value="Translation_initiation_fac_3_C"/>
</dbReference>
<evidence type="ECO:0000259" key="5">
    <source>
        <dbReference type="Pfam" id="PF00707"/>
    </source>
</evidence>
<dbReference type="InterPro" id="IPR001288">
    <property type="entry name" value="Translation_initiation_fac_3"/>
</dbReference>
<evidence type="ECO:0000259" key="6">
    <source>
        <dbReference type="Pfam" id="PF05198"/>
    </source>
</evidence>
<keyword evidence="8" id="KW-1185">Reference proteome</keyword>
<comment type="similarity">
    <text evidence="1">Belongs to the IF-3 family.</text>
</comment>
<dbReference type="InterPro" id="IPR036787">
    <property type="entry name" value="T_IF-3_N_sf"/>
</dbReference>
<dbReference type="Gene3D" id="3.10.20.80">
    <property type="entry name" value="Translation initiation factor 3 (IF-3), N-terminal domain"/>
    <property type="match status" value="1"/>
</dbReference>
<dbReference type="Pfam" id="PF05198">
    <property type="entry name" value="IF3_N"/>
    <property type="match status" value="1"/>
</dbReference>
<dbReference type="STRING" id="3088.A0A383VNM4"/>
<feature type="compositionally biased region" description="Low complexity" evidence="4">
    <location>
        <begin position="59"/>
        <end position="89"/>
    </location>
</feature>
<evidence type="ECO:0000313" key="8">
    <source>
        <dbReference type="Proteomes" id="UP000256970"/>
    </source>
</evidence>
<organism evidence="7 8">
    <name type="scientific">Tetradesmus obliquus</name>
    <name type="common">Green alga</name>
    <name type="synonym">Acutodesmus obliquus</name>
    <dbReference type="NCBI Taxonomy" id="3088"/>
    <lineage>
        <taxon>Eukaryota</taxon>
        <taxon>Viridiplantae</taxon>
        <taxon>Chlorophyta</taxon>
        <taxon>core chlorophytes</taxon>
        <taxon>Chlorophyceae</taxon>
        <taxon>CS clade</taxon>
        <taxon>Sphaeropleales</taxon>
        <taxon>Scenedesmaceae</taxon>
        <taxon>Tetradesmus</taxon>
    </lineage>
</organism>
<evidence type="ECO:0000313" key="7">
    <source>
        <dbReference type="EMBL" id="SZX66352.1"/>
    </source>
</evidence>
<dbReference type="Proteomes" id="UP000256970">
    <property type="component" value="Unassembled WGS sequence"/>
</dbReference>
<dbReference type="SUPFAM" id="SSF54364">
    <property type="entry name" value="Translation initiation factor IF3, N-terminal domain"/>
    <property type="match status" value="1"/>
</dbReference>
<dbReference type="PANTHER" id="PTHR10938">
    <property type="entry name" value="TRANSLATION INITIATION FACTOR IF-3"/>
    <property type="match status" value="1"/>
</dbReference>
<accession>A0A383VNM4</accession>
<dbReference type="GO" id="GO:0032790">
    <property type="term" value="P:ribosome disassembly"/>
    <property type="evidence" value="ECO:0007669"/>
    <property type="project" value="TreeGrafter"/>
</dbReference>
<dbReference type="SUPFAM" id="SSF55200">
    <property type="entry name" value="Translation initiation factor IF3, C-terminal domain"/>
    <property type="match status" value="1"/>
</dbReference>
<gene>
    <name evidence="7" type="ORF">BQ4739_LOCUS6771</name>
</gene>
<dbReference type="GO" id="GO:0003743">
    <property type="term" value="F:translation initiation factor activity"/>
    <property type="evidence" value="ECO:0007669"/>
    <property type="project" value="UniProtKB-KW"/>
</dbReference>
<protein>
    <submittedName>
        <fullName evidence="7">Uncharacterized protein</fullName>
    </submittedName>
</protein>
<proteinExistence type="inferred from homology"/>
<name>A0A383VNM4_TETOB</name>
<feature type="region of interest" description="Disordered" evidence="4">
    <location>
        <begin position="170"/>
        <end position="202"/>
    </location>
</feature>